<dbReference type="AlphaFoldDB" id="A0A1M7N543"/>
<proteinExistence type="predicted"/>
<sequence length="41" mass="4829">MSYFNEKKNKNITLVNPNLFNKNSFEASENIFSVEEEECLN</sequence>
<name>A0A1M7N543_9FLAO</name>
<dbReference type="EMBL" id="LT670848">
    <property type="protein sequence ID" value="SHM98551.1"/>
    <property type="molecule type" value="Genomic_DNA"/>
</dbReference>
<dbReference type="Proteomes" id="UP000190235">
    <property type="component" value="Chromosome I"/>
</dbReference>
<dbReference type="STRING" id="143223.SAMN05878281_2880"/>
<evidence type="ECO:0000313" key="1">
    <source>
        <dbReference type="EMBL" id="SHM98551.1"/>
    </source>
</evidence>
<gene>
    <name evidence="1" type="ORF">SAMN05878281_2880</name>
</gene>
<keyword evidence="2" id="KW-1185">Reference proteome</keyword>
<organism evidence="1 2">
    <name type="scientific">Salegentibacter salegens</name>
    <dbReference type="NCBI Taxonomy" id="143223"/>
    <lineage>
        <taxon>Bacteria</taxon>
        <taxon>Pseudomonadati</taxon>
        <taxon>Bacteroidota</taxon>
        <taxon>Flavobacteriia</taxon>
        <taxon>Flavobacteriales</taxon>
        <taxon>Flavobacteriaceae</taxon>
        <taxon>Salegentibacter</taxon>
    </lineage>
</organism>
<reference evidence="2" key="1">
    <citation type="submission" date="2016-11" db="EMBL/GenBank/DDBJ databases">
        <authorList>
            <person name="Varghese N."/>
            <person name="Submissions S."/>
        </authorList>
    </citation>
    <scope>NUCLEOTIDE SEQUENCE [LARGE SCALE GENOMIC DNA]</scope>
    <source>
        <strain evidence="2">ACAM 48</strain>
    </source>
</reference>
<protein>
    <submittedName>
        <fullName evidence="1">Uncharacterized protein</fullName>
    </submittedName>
</protein>
<accession>A0A1M7N543</accession>
<evidence type="ECO:0000313" key="2">
    <source>
        <dbReference type="Proteomes" id="UP000190235"/>
    </source>
</evidence>